<sequence length="200" mass="20890">MPPVPAGLHLSLVLLEASHRVCAIWRVSGAADPRTPCEFPGALLLPRRGAEQDWAVDTALTALHRRGVHGPGPACVDLAVTADGITPAALRVGLCAERLRALTRDALGEDQADWAALAHRDPAAFRTAADRPYVVRRPAAALAVPGPDGLPHRAEVVDRRPEPALRAYTAAVSALAERPEPAPAGRDTAHPGATPSAGRA</sequence>
<dbReference type="Proteomes" id="UP000525686">
    <property type="component" value="Unassembled WGS sequence"/>
</dbReference>
<dbReference type="RefSeq" id="WP_181353628.1">
    <property type="nucleotide sequence ID" value="NZ_JABJWZ010000028.1"/>
</dbReference>
<evidence type="ECO:0000313" key="2">
    <source>
        <dbReference type="EMBL" id="MBB1252802.1"/>
    </source>
</evidence>
<evidence type="ECO:0000313" key="3">
    <source>
        <dbReference type="Proteomes" id="UP000525686"/>
    </source>
</evidence>
<dbReference type="AlphaFoldDB" id="A0A7W3WI97"/>
<protein>
    <submittedName>
        <fullName evidence="2">Uncharacterized protein</fullName>
    </submittedName>
</protein>
<organism evidence="2 3">
    <name type="scientific">Streptomyces alkaliterrae</name>
    <dbReference type="NCBI Taxonomy" id="2213162"/>
    <lineage>
        <taxon>Bacteria</taxon>
        <taxon>Bacillati</taxon>
        <taxon>Actinomycetota</taxon>
        <taxon>Actinomycetes</taxon>
        <taxon>Kitasatosporales</taxon>
        <taxon>Streptomycetaceae</taxon>
        <taxon>Streptomyces</taxon>
    </lineage>
</organism>
<evidence type="ECO:0000256" key="1">
    <source>
        <dbReference type="SAM" id="MobiDB-lite"/>
    </source>
</evidence>
<comment type="caution">
    <text evidence="2">The sequence shown here is derived from an EMBL/GenBank/DDBJ whole genome shotgun (WGS) entry which is preliminary data.</text>
</comment>
<accession>A0A7W3WI97</accession>
<gene>
    <name evidence="2" type="ORF">H3146_05400</name>
</gene>
<name>A0A7W3WI97_9ACTN</name>
<dbReference type="EMBL" id="JABJWZ010000028">
    <property type="protein sequence ID" value="MBB1252802.1"/>
    <property type="molecule type" value="Genomic_DNA"/>
</dbReference>
<reference evidence="3" key="1">
    <citation type="submission" date="2020-05" db="EMBL/GenBank/DDBJ databases">
        <title>Classification of alakaliphilic streptomycetes isolated from an alkaline soil next to Lonar Crater, India and a proposal for the recognition of Streptomyces alkaliterrae sp. nov.</title>
        <authorList>
            <person name="Golinska P."/>
        </authorList>
    </citation>
    <scope>NUCLEOTIDE SEQUENCE [LARGE SCALE GENOMIC DNA]</scope>
    <source>
        <strain evidence="3">OF3</strain>
    </source>
</reference>
<feature type="region of interest" description="Disordered" evidence="1">
    <location>
        <begin position="174"/>
        <end position="200"/>
    </location>
</feature>
<proteinExistence type="predicted"/>